<comment type="subcellular location">
    <subcellularLocation>
        <location evidence="1">Cell membrane</location>
        <topology evidence="1">Peripheral membrane protein</topology>
        <orientation evidence="1">Cytoplasmic side</orientation>
    </subcellularLocation>
</comment>
<dbReference type="Gene3D" id="1.10.10.820">
    <property type="match status" value="1"/>
</dbReference>
<feature type="region of interest" description="Actin-binding" evidence="9">
    <location>
        <begin position="569"/>
        <end position="591"/>
    </location>
</feature>
<comment type="similarity">
    <text evidence="2 9">Belongs to the TRAFAC class myosin-kinesin ATPase superfamily. Myosin family.</text>
</comment>
<evidence type="ECO:0000256" key="2">
    <source>
        <dbReference type="ARBA" id="ARBA00008314"/>
    </source>
</evidence>
<evidence type="ECO:0000256" key="8">
    <source>
        <dbReference type="ARBA" id="ARBA00023203"/>
    </source>
</evidence>
<dbReference type="PANTHER" id="PTHR13140:SF713">
    <property type="entry name" value="UNCONVENTIONAL MYOSIN ID"/>
    <property type="match status" value="1"/>
</dbReference>
<evidence type="ECO:0000256" key="9">
    <source>
        <dbReference type="PROSITE-ProRule" id="PRU00782"/>
    </source>
</evidence>
<dbReference type="Gene3D" id="1.20.5.4820">
    <property type="match status" value="1"/>
</dbReference>
<dbReference type="GO" id="GO:0006897">
    <property type="term" value="P:endocytosis"/>
    <property type="evidence" value="ECO:0007669"/>
    <property type="project" value="TreeGrafter"/>
</dbReference>
<evidence type="ECO:0008006" key="13">
    <source>
        <dbReference type="Google" id="ProtNLM"/>
    </source>
</evidence>
<sequence>MATQTDVGIPDFVLLDEITIEKFMANLHTRFSAGKIYTYIGEVCVSVNPYRAMNIYTPEQISQYKGRELFENPPHIFAIADSAHREMKQQGRDTCIVISGESGSGKTEASKIIMKYIAAVTNVGGRQEVERVKNVLLQSNSILEAFGNAKTNRNDNSSRFGKYMDINFDFKGDPVGGHINKYLLEKSRVILQQGGERNFHSFYQLLSAASDSEAKSLSLTRDPEAYFYTRQGNSSKVEAISDRSDYKATAAAFKTLGFTAEETETLWRVVAAVLHLGNVEFKTQDDATRPANPPVVGTVAALLKVTPEELSQALSERVIAARGEVMQKTHTVSEAEYGRDALAKAVYDRLFTWIVDKINQVLGLESGKKTYMGTVIGVLDIYGFEIFDANSFEQFCINYCNEKLQQLFIELVLKQEQEEYQREGIEWRNIEYFNNQIICDLVEEPHKGMLAIVDEACLNVGKVTDELLLEAMDKKLSHHEHYASRQLKPLDKLLKHKVEFRIRHYAGDVVYNIYGFLDKNKDTLFQDFKRLLYHSSDKLISNMWPEGAMDITKTTKRPQTAGSLFRSSMIALVKTLTSKEPFYVRCIKPNEVKSPIVFDAERVQHQVCYLGLVENVRVRRAGFAHRQRYDRFLKRYKMISQFTWPNFRAGSDKDGTRVLIDEKGFSHDVKYGLTKIFIRSPVTLAKLEEARTQMIPGIVTLLQKLWRGTMCRIRYRKMKAALKIMAFYRKCKIRRYINQLELQFRDAKRLRDYGKSLKWPAPPLAVRPAVPLLRKLFNSWRAYMILRAVPRNEWPQLKLKILAASSLNGKRATWGQSRKWLGDYLSRPEENSNSSLFVSSINNLRNTDHIKKVLFSSYIRKTNRFNKAADRVLLVTDSAIYKMDATKFKPMRKGSPIQEVTGLSVSPGRDQLLVIHSSKGNDLVVSLVTAHNEDRVGELVAVLSSLYSRSVFDEEHVPDRTICPPTPDIFFKIQISKYVLLSHYFLLKTEENVLKPIILLRDTDLAVTVASRFQCMLGNKSRPLRVEVSQDVQEPNFKKEGDTILYVLPPSFAVSEQNGQQTRIPIRA</sequence>
<dbReference type="GO" id="GO:0005902">
    <property type="term" value="C:microvillus"/>
    <property type="evidence" value="ECO:0007669"/>
    <property type="project" value="TreeGrafter"/>
</dbReference>
<feature type="domain" description="TH1" evidence="11">
    <location>
        <begin position="809"/>
        <end position="1011"/>
    </location>
</feature>
<dbReference type="PANTHER" id="PTHR13140">
    <property type="entry name" value="MYOSIN"/>
    <property type="match status" value="1"/>
</dbReference>
<feature type="domain" description="Myosin motor" evidence="10">
    <location>
        <begin position="7"/>
        <end position="692"/>
    </location>
</feature>
<evidence type="ECO:0000256" key="5">
    <source>
        <dbReference type="ARBA" id="ARBA00023121"/>
    </source>
</evidence>
<dbReference type="GO" id="GO:0048803">
    <property type="term" value="P:imaginal disc-derived male genitalia morphogenesis"/>
    <property type="evidence" value="ECO:0007669"/>
    <property type="project" value="UniProtKB-ARBA"/>
</dbReference>
<dbReference type="Gene3D" id="1.20.120.720">
    <property type="entry name" value="Myosin VI head, motor domain, U50 subdomain"/>
    <property type="match status" value="1"/>
</dbReference>
<dbReference type="GO" id="GO:0005886">
    <property type="term" value="C:plasma membrane"/>
    <property type="evidence" value="ECO:0007669"/>
    <property type="project" value="UniProtKB-SubCell"/>
</dbReference>
<dbReference type="FunFam" id="1.20.58.530:FF:000004">
    <property type="entry name" value="Unconventional myosin ID"/>
    <property type="match status" value="1"/>
</dbReference>
<dbReference type="FunFam" id="1.10.10.820:FF:000001">
    <property type="entry name" value="Myosin heavy chain"/>
    <property type="match status" value="1"/>
</dbReference>
<name>A0A7R9JWD6_TIMGE</name>
<evidence type="ECO:0000256" key="1">
    <source>
        <dbReference type="ARBA" id="ARBA00004413"/>
    </source>
</evidence>
<keyword evidence="3 9" id="KW-0547">Nucleotide-binding</keyword>
<protein>
    <recommendedName>
        <fullName evidence="13">Myosin ID</fullName>
    </recommendedName>
</protein>
<dbReference type="InterPro" id="IPR036961">
    <property type="entry name" value="Kinesin_motor_dom_sf"/>
</dbReference>
<dbReference type="CDD" id="cd01378">
    <property type="entry name" value="MYSc_Myo1"/>
    <property type="match status" value="1"/>
</dbReference>
<dbReference type="GO" id="GO:0007368">
    <property type="term" value="P:determination of left/right symmetry"/>
    <property type="evidence" value="ECO:0007669"/>
    <property type="project" value="UniProtKB-ARBA"/>
</dbReference>
<dbReference type="GO" id="GO:0007015">
    <property type="term" value="P:actin filament organization"/>
    <property type="evidence" value="ECO:0007669"/>
    <property type="project" value="TreeGrafter"/>
</dbReference>
<evidence type="ECO:0000256" key="6">
    <source>
        <dbReference type="ARBA" id="ARBA00023123"/>
    </source>
</evidence>
<evidence type="ECO:0000256" key="3">
    <source>
        <dbReference type="ARBA" id="ARBA00022741"/>
    </source>
</evidence>
<dbReference type="GO" id="GO:0016459">
    <property type="term" value="C:myosin complex"/>
    <property type="evidence" value="ECO:0007669"/>
    <property type="project" value="UniProtKB-KW"/>
</dbReference>
<reference evidence="12" key="1">
    <citation type="submission" date="2020-11" db="EMBL/GenBank/DDBJ databases">
        <authorList>
            <person name="Tran Van P."/>
        </authorList>
    </citation>
    <scope>NUCLEOTIDE SEQUENCE</scope>
</reference>
<dbReference type="Gene3D" id="3.40.850.10">
    <property type="entry name" value="Kinesin motor domain"/>
    <property type="match status" value="1"/>
</dbReference>
<keyword evidence="5" id="KW-0446">Lipid-binding</keyword>
<keyword evidence="4 9" id="KW-0067">ATP-binding</keyword>
<dbReference type="GO" id="GO:0051015">
    <property type="term" value="F:actin filament binding"/>
    <property type="evidence" value="ECO:0007669"/>
    <property type="project" value="TreeGrafter"/>
</dbReference>
<accession>A0A7R9JWD6</accession>
<organism evidence="12">
    <name type="scientific">Timema genevievae</name>
    <name type="common">Walking stick</name>
    <dbReference type="NCBI Taxonomy" id="629358"/>
    <lineage>
        <taxon>Eukaryota</taxon>
        <taxon>Metazoa</taxon>
        <taxon>Ecdysozoa</taxon>
        <taxon>Arthropoda</taxon>
        <taxon>Hexapoda</taxon>
        <taxon>Insecta</taxon>
        <taxon>Pterygota</taxon>
        <taxon>Neoptera</taxon>
        <taxon>Polyneoptera</taxon>
        <taxon>Phasmatodea</taxon>
        <taxon>Timematodea</taxon>
        <taxon>Timematoidea</taxon>
        <taxon>Timematidae</taxon>
        <taxon>Timema</taxon>
    </lineage>
</organism>
<dbReference type="GO" id="GO:0005546">
    <property type="term" value="F:phosphatidylinositol-4,5-bisphosphate binding"/>
    <property type="evidence" value="ECO:0007669"/>
    <property type="project" value="UniProtKB-ARBA"/>
</dbReference>
<evidence type="ECO:0000259" key="11">
    <source>
        <dbReference type="PROSITE" id="PS51757"/>
    </source>
</evidence>
<keyword evidence="8 9" id="KW-0009">Actin-binding</keyword>
<keyword evidence="7 9" id="KW-0505">Motor protein</keyword>
<dbReference type="InterPro" id="IPR027417">
    <property type="entry name" value="P-loop_NTPase"/>
</dbReference>
<evidence type="ECO:0000259" key="10">
    <source>
        <dbReference type="PROSITE" id="PS51456"/>
    </source>
</evidence>
<dbReference type="PRINTS" id="PR00193">
    <property type="entry name" value="MYOSINHEAVY"/>
</dbReference>
<dbReference type="EMBL" id="OE840617">
    <property type="protein sequence ID" value="CAD7591668.1"/>
    <property type="molecule type" value="Genomic_DNA"/>
</dbReference>
<dbReference type="GO" id="GO:0005938">
    <property type="term" value="C:cell cortex"/>
    <property type="evidence" value="ECO:0007669"/>
    <property type="project" value="UniProtKB-ARBA"/>
</dbReference>
<dbReference type="SUPFAM" id="SSF52540">
    <property type="entry name" value="P-loop containing nucleoside triphosphate hydrolases"/>
    <property type="match status" value="1"/>
</dbReference>
<evidence type="ECO:0000256" key="4">
    <source>
        <dbReference type="ARBA" id="ARBA00022840"/>
    </source>
</evidence>
<evidence type="ECO:0000256" key="7">
    <source>
        <dbReference type="ARBA" id="ARBA00023175"/>
    </source>
</evidence>
<gene>
    <name evidence="12" type="ORF">TGEB3V08_LOCUS4635</name>
</gene>
<dbReference type="GO" id="GO:0030048">
    <property type="term" value="P:actin filament-based movement"/>
    <property type="evidence" value="ECO:0007669"/>
    <property type="project" value="TreeGrafter"/>
</dbReference>
<proteinExistence type="inferred from homology"/>
<dbReference type="AlphaFoldDB" id="A0A7R9JWD6"/>
<dbReference type="InterPro" id="IPR010926">
    <property type="entry name" value="Myosin_TH1"/>
</dbReference>
<dbReference type="PROSITE" id="PS51456">
    <property type="entry name" value="MYOSIN_MOTOR"/>
    <property type="match status" value="1"/>
</dbReference>
<dbReference type="GO" id="GO:0005524">
    <property type="term" value="F:ATP binding"/>
    <property type="evidence" value="ECO:0007669"/>
    <property type="project" value="UniProtKB-UniRule"/>
</dbReference>
<dbReference type="PROSITE" id="PS50096">
    <property type="entry name" value="IQ"/>
    <property type="match status" value="1"/>
</dbReference>
<keyword evidence="6 9" id="KW-0518">Myosin</keyword>
<dbReference type="SMART" id="SM00242">
    <property type="entry name" value="MYSc"/>
    <property type="match status" value="1"/>
</dbReference>
<dbReference type="Pfam" id="PF00063">
    <property type="entry name" value="Myosin_head"/>
    <property type="match status" value="1"/>
</dbReference>
<dbReference type="Gene3D" id="1.20.58.530">
    <property type="match status" value="1"/>
</dbReference>
<feature type="binding site" evidence="9">
    <location>
        <begin position="100"/>
        <end position="107"/>
    </location>
    <ligand>
        <name>ATP</name>
        <dbReference type="ChEBI" id="CHEBI:30616"/>
    </ligand>
</feature>
<dbReference type="InterPro" id="IPR036072">
    <property type="entry name" value="MYSc_Myo1"/>
</dbReference>
<dbReference type="GO" id="GO:0007498">
    <property type="term" value="P:mesoderm development"/>
    <property type="evidence" value="ECO:0007669"/>
    <property type="project" value="UniProtKB-ARBA"/>
</dbReference>
<dbReference type="PROSITE" id="PS51757">
    <property type="entry name" value="TH1"/>
    <property type="match status" value="1"/>
</dbReference>
<dbReference type="Pfam" id="PF06017">
    <property type="entry name" value="Myosin_TH1"/>
    <property type="match status" value="1"/>
</dbReference>
<evidence type="ECO:0000313" key="12">
    <source>
        <dbReference type="EMBL" id="CAD7591668.1"/>
    </source>
</evidence>
<dbReference type="GO" id="GO:0000146">
    <property type="term" value="F:microfilament motor activity"/>
    <property type="evidence" value="ECO:0007669"/>
    <property type="project" value="TreeGrafter"/>
</dbReference>
<dbReference type="InterPro" id="IPR001609">
    <property type="entry name" value="Myosin_head_motor_dom-like"/>
</dbReference>